<dbReference type="EMBL" id="FNAN01000016">
    <property type="protein sequence ID" value="SDG20863.1"/>
    <property type="molecule type" value="Genomic_DNA"/>
</dbReference>
<dbReference type="Pfam" id="PF14322">
    <property type="entry name" value="SusD-like_3"/>
    <property type="match status" value="1"/>
</dbReference>
<dbReference type="InterPro" id="IPR012944">
    <property type="entry name" value="SusD_RagB_dom"/>
</dbReference>
<name>A0A1G7SD01_9BACT</name>
<evidence type="ECO:0000256" key="1">
    <source>
        <dbReference type="ARBA" id="ARBA00004442"/>
    </source>
</evidence>
<evidence type="ECO:0000313" key="9">
    <source>
        <dbReference type="Proteomes" id="UP000198748"/>
    </source>
</evidence>
<accession>A0A1G7SD01</accession>
<evidence type="ECO:0000256" key="5">
    <source>
        <dbReference type="ARBA" id="ARBA00023237"/>
    </source>
</evidence>
<protein>
    <submittedName>
        <fullName evidence="8">Starch-binding associating with outer membrane</fullName>
    </submittedName>
</protein>
<feature type="domain" description="SusD-like N-terminal" evidence="7">
    <location>
        <begin position="45"/>
        <end position="236"/>
    </location>
</feature>
<dbReference type="InterPro" id="IPR011990">
    <property type="entry name" value="TPR-like_helical_dom_sf"/>
</dbReference>
<reference evidence="9" key="1">
    <citation type="submission" date="2016-10" db="EMBL/GenBank/DDBJ databases">
        <authorList>
            <person name="Varghese N."/>
            <person name="Submissions S."/>
        </authorList>
    </citation>
    <scope>NUCLEOTIDE SEQUENCE [LARGE SCALE GENOMIC DNA]</scope>
    <source>
        <strain evidence="9">DSM 25329</strain>
    </source>
</reference>
<evidence type="ECO:0000256" key="4">
    <source>
        <dbReference type="ARBA" id="ARBA00023136"/>
    </source>
</evidence>
<feature type="domain" description="RagB/SusD" evidence="6">
    <location>
        <begin position="322"/>
        <end position="510"/>
    </location>
</feature>
<keyword evidence="3" id="KW-0732">Signal</keyword>
<organism evidence="8 9">
    <name type="scientific">Dyadobacter soli</name>
    <dbReference type="NCBI Taxonomy" id="659014"/>
    <lineage>
        <taxon>Bacteria</taxon>
        <taxon>Pseudomonadati</taxon>
        <taxon>Bacteroidota</taxon>
        <taxon>Cytophagia</taxon>
        <taxon>Cytophagales</taxon>
        <taxon>Spirosomataceae</taxon>
        <taxon>Dyadobacter</taxon>
    </lineage>
</organism>
<evidence type="ECO:0000259" key="7">
    <source>
        <dbReference type="Pfam" id="PF14322"/>
    </source>
</evidence>
<gene>
    <name evidence="8" type="ORF">SAMN04487996_11671</name>
</gene>
<dbReference type="STRING" id="659014.SAMN04487996_11671"/>
<proteinExistence type="inferred from homology"/>
<evidence type="ECO:0000256" key="3">
    <source>
        <dbReference type="ARBA" id="ARBA00022729"/>
    </source>
</evidence>
<evidence type="ECO:0000313" key="8">
    <source>
        <dbReference type="EMBL" id="SDG20863.1"/>
    </source>
</evidence>
<dbReference type="Proteomes" id="UP000198748">
    <property type="component" value="Unassembled WGS sequence"/>
</dbReference>
<dbReference type="SUPFAM" id="SSF48452">
    <property type="entry name" value="TPR-like"/>
    <property type="match status" value="1"/>
</dbReference>
<evidence type="ECO:0000256" key="2">
    <source>
        <dbReference type="ARBA" id="ARBA00006275"/>
    </source>
</evidence>
<dbReference type="RefSeq" id="WP_090155593.1">
    <property type="nucleotide sequence ID" value="NZ_FNAN01000016.1"/>
</dbReference>
<comment type="similarity">
    <text evidence="2">Belongs to the SusD family.</text>
</comment>
<dbReference type="CDD" id="cd08977">
    <property type="entry name" value="SusD"/>
    <property type="match status" value="1"/>
</dbReference>
<comment type="subcellular location">
    <subcellularLocation>
        <location evidence="1">Cell outer membrane</location>
    </subcellularLocation>
</comment>
<dbReference type="InterPro" id="IPR033985">
    <property type="entry name" value="SusD-like_N"/>
</dbReference>
<dbReference type="Gene3D" id="1.25.40.390">
    <property type="match status" value="1"/>
</dbReference>
<dbReference type="GO" id="GO:0009279">
    <property type="term" value="C:cell outer membrane"/>
    <property type="evidence" value="ECO:0007669"/>
    <property type="project" value="UniProtKB-SubCell"/>
</dbReference>
<sequence>MKKLHYILQKSLLTLALTALLVGCVDLDESPKSFVSSDQFFKTQADALAGVSAIYFRLNASGQTPYHVLFSTGMDMMSDDVQPGPGATNADVRSQSVLSHSSTGQRVREIWQQHYDAVNRANIAIDKIPQIPMDETLRGRLVLEAKFLRALFYFNLVRLYGDVPLILHETTSLSPADLYVERAPADQVYAQIIQDLKDAEALPNEPFAKSGTKYTAGDAGRASGGAARSLLAKVYLTRYDFTNAIQKSKEVIDGPFGYALFADYAHAFLPAYKNGIEHIFSAQFESNADSHGNNQAMREAPTGIPGLNGNFAEQPLPGIYELYSPKDKRRDVSFITSIVSPANGQTYQLTVKDPATGGTKPNPHFNKWWDPAQAGNLSQSAANVSILRFSDVLLIHAEAENEQNGPTAAAYASYNTVRNRAGLPDLAKGLTQAQFRDSLRVDRRLEFVFEYSRWFDLIRYKPLTGPDAYLIKSLHAAGKTNAQPKHYLYPIPQQEIDNNPKLQGHQNPGW</sequence>
<dbReference type="AlphaFoldDB" id="A0A1G7SD01"/>
<dbReference type="OrthoDB" id="636214at2"/>
<dbReference type="PROSITE" id="PS51257">
    <property type="entry name" value="PROKAR_LIPOPROTEIN"/>
    <property type="match status" value="1"/>
</dbReference>
<dbReference type="Pfam" id="PF07980">
    <property type="entry name" value="SusD_RagB"/>
    <property type="match status" value="1"/>
</dbReference>
<keyword evidence="9" id="KW-1185">Reference proteome</keyword>
<evidence type="ECO:0000259" key="6">
    <source>
        <dbReference type="Pfam" id="PF07980"/>
    </source>
</evidence>
<keyword evidence="5" id="KW-0998">Cell outer membrane</keyword>
<keyword evidence="4" id="KW-0472">Membrane</keyword>